<protein>
    <submittedName>
        <fullName evidence="3">Pentatricopeptide repeat (PPR) superfamily protein</fullName>
    </submittedName>
</protein>
<dbReference type="InterPro" id="IPR046960">
    <property type="entry name" value="PPR_At4g14850-like_plant"/>
</dbReference>
<comment type="caution">
    <text evidence="3">The sequence shown here is derived from an EMBL/GenBank/DDBJ whole genome shotgun (WGS) entry which is preliminary data.</text>
</comment>
<dbReference type="Pfam" id="PF01535">
    <property type="entry name" value="PPR"/>
    <property type="match status" value="4"/>
</dbReference>
<dbReference type="GO" id="GO:0003723">
    <property type="term" value="F:RNA binding"/>
    <property type="evidence" value="ECO:0007669"/>
    <property type="project" value="InterPro"/>
</dbReference>
<dbReference type="GO" id="GO:0009451">
    <property type="term" value="P:RNA modification"/>
    <property type="evidence" value="ECO:0007669"/>
    <property type="project" value="InterPro"/>
</dbReference>
<sequence length="532" mass="59643">MIYCKHSTHLLNTLKNQCKTIKQIHQTHAQIITKGLFSPNLLITLLTTFNNIITTTPECRQSLPAHHYPLSIFNLITNPSPFSYNTIIRTHTLLNLPENALLFFAKMRRKGVSPDTHTYPFLLKAIAMMKNESLCKMVHTHLIKFGFLICDVFVCNNLVHVYCVCGCVWDGCKVFDESCVRDVVTYNVVIDGLVKCGEIEHGRRVFDEMGISVRDATTWGTMMAGYVQVKRFDDCLEIYDQMVELKVKPDNIALVAVLGACGRVGKLEKGKEVHEYIKQSKIRIDSFLCTALVDFYAKCGCIETAMGIFETSKDKNLFTWNAILVGFAMHGHGEMLLSYFSKMVKNRVKPDGVTFLGVLVGCSHAGLIGEARGLFDEMESVYEVPKELKHYGCMADLLGRAGLIKEAIDMIENMPMSGDVFVWGSLLGGCRLHGNVEVAEKAAEHIMEISPEDGGVYSTMADIYANAKRWDDLTKIRSLRDSRRINKNAGCSLIQLDGATHEFVAGDDLHPQTDEIYLVLNSIGQHQHELQL</sequence>
<dbReference type="Pfam" id="PF12854">
    <property type="entry name" value="PPR_1"/>
    <property type="match status" value="1"/>
</dbReference>
<dbReference type="FunFam" id="1.25.40.10:FF:000184">
    <property type="entry name" value="Pentatricopeptide repeat-containing protein, chloroplastic"/>
    <property type="match status" value="1"/>
</dbReference>
<name>A0A2U1LP45_ARTAN</name>
<evidence type="ECO:0000313" key="3">
    <source>
        <dbReference type="EMBL" id="PWA50758.1"/>
    </source>
</evidence>
<organism evidence="3 4">
    <name type="scientific">Artemisia annua</name>
    <name type="common">Sweet wormwood</name>
    <dbReference type="NCBI Taxonomy" id="35608"/>
    <lineage>
        <taxon>Eukaryota</taxon>
        <taxon>Viridiplantae</taxon>
        <taxon>Streptophyta</taxon>
        <taxon>Embryophyta</taxon>
        <taxon>Tracheophyta</taxon>
        <taxon>Spermatophyta</taxon>
        <taxon>Magnoliopsida</taxon>
        <taxon>eudicotyledons</taxon>
        <taxon>Gunneridae</taxon>
        <taxon>Pentapetalae</taxon>
        <taxon>asterids</taxon>
        <taxon>campanulids</taxon>
        <taxon>Asterales</taxon>
        <taxon>Asteraceae</taxon>
        <taxon>Asteroideae</taxon>
        <taxon>Anthemideae</taxon>
        <taxon>Artemisiinae</taxon>
        <taxon>Artemisia</taxon>
    </lineage>
</organism>
<dbReference type="PANTHER" id="PTHR47926:SF436">
    <property type="entry name" value="PENTATRICOPEPTIDE REPEAT-CONTAINING PROTEIN ELI1, CHLOROPLASTIC-LIKE ISOFORM X2"/>
    <property type="match status" value="1"/>
</dbReference>
<dbReference type="Proteomes" id="UP000245207">
    <property type="component" value="Unassembled WGS sequence"/>
</dbReference>
<dbReference type="PROSITE" id="PS51375">
    <property type="entry name" value="PPR"/>
    <property type="match status" value="4"/>
</dbReference>
<evidence type="ECO:0000256" key="2">
    <source>
        <dbReference type="PROSITE-ProRule" id="PRU00708"/>
    </source>
</evidence>
<dbReference type="OrthoDB" id="185373at2759"/>
<feature type="repeat" description="PPR" evidence="2">
    <location>
        <begin position="80"/>
        <end position="114"/>
    </location>
</feature>
<dbReference type="InterPro" id="IPR002885">
    <property type="entry name" value="PPR_rpt"/>
</dbReference>
<reference evidence="3 4" key="1">
    <citation type="journal article" date="2018" name="Mol. Plant">
        <title>The genome of Artemisia annua provides insight into the evolution of Asteraceae family and artemisinin biosynthesis.</title>
        <authorList>
            <person name="Shen Q."/>
            <person name="Zhang L."/>
            <person name="Liao Z."/>
            <person name="Wang S."/>
            <person name="Yan T."/>
            <person name="Shi P."/>
            <person name="Liu M."/>
            <person name="Fu X."/>
            <person name="Pan Q."/>
            <person name="Wang Y."/>
            <person name="Lv Z."/>
            <person name="Lu X."/>
            <person name="Zhang F."/>
            <person name="Jiang W."/>
            <person name="Ma Y."/>
            <person name="Chen M."/>
            <person name="Hao X."/>
            <person name="Li L."/>
            <person name="Tang Y."/>
            <person name="Lv G."/>
            <person name="Zhou Y."/>
            <person name="Sun X."/>
            <person name="Brodelius P.E."/>
            <person name="Rose J.K.C."/>
            <person name="Tang K."/>
        </authorList>
    </citation>
    <scope>NUCLEOTIDE SEQUENCE [LARGE SCALE GENOMIC DNA]</scope>
    <source>
        <strain evidence="4">cv. Huhao1</strain>
        <tissue evidence="3">Leaf</tissue>
    </source>
</reference>
<gene>
    <name evidence="3" type="ORF">CTI12_AA420300</name>
</gene>
<dbReference type="InterPro" id="IPR046848">
    <property type="entry name" value="E_motif"/>
</dbReference>
<dbReference type="AlphaFoldDB" id="A0A2U1LP45"/>
<dbReference type="EMBL" id="PKPP01008413">
    <property type="protein sequence ID" value="PWA50758.1"/>
    <property type="molecule type" value="Genomic_DNA"/>
</dbReference>
<dbReference type="Pfam" id="PF13041">
    <property type="entry name" value="PPR_2"/>
    <property type="match status" value="2"/>
</dbReference>
<dbReference type="FunFam" id="1.25.40.10:FF:000348">
    <property type="entry name" value="Pentatricopeptide repeat-containing protein chloroplastic"/>
    <property type="match status" value="1"/>
</dbReference>
<evidence type="ECO:0000313" key="4">
    <source>
        <dbReference type="Proteomes" id="UP000245207"/>
    </source>
</evidence>
<dbReference type="InterPro" id="IPR011990">
    <property type="entry name" value="TPR-like_helical_dom_sf"/>
</dbReference>
<dbReference type="NCBIfam" id="TIGR00756">
    <property type="entry name" value="PPR"/>
    <property type="match status" value="4"/>
</dbReference>
<evidence type="ECO:0000256" key="1">
    <source>
        <dbReference type="ARBA" id="ARBA00022737"/>
    </source>
</evidence>
<feature type="repeat" description="PPR" evidence="2">
    <location>
        <begin position="215"/>
        <end position="249"/>
    </location>
</feature>
<dbReference type="SUPFAM" id="SSF48452">
    <property type="entry name" value="TPR-like"/>
    <property type="match status" value="1"/>
</dbReference>
<accession>A0A2U1LP45</accession>
<keyword evidence="4" id="KW-1185">Reference proteome</keyword>
<feature type="repeat" description="PPR" evidence="2">
    <location>
        <begin position="316"/>
        <end position="350"/>
    </location>
</feature>
<keyword evidence="1" id="KW-0677">Repeat</keyword>
<feature type="repeat" description="PPR" evidence="2">
    <location>
        <begin position="182"/>
        <end position="212"/>
    </location>
</feature>
<dbReference type="Pfam" id="PF20431">
    <property type="entry name" value="E_motif"/>
    <property type="match status" value="1"/>
</dbReference>
<dbReference type="PANTHER" id="PTHR47926">
    <property type="entry name" value="PENTATRICOPEPTIDE REPEAT-CONTAINING PROTEIN"/>
    <property type="match status" value="1"/>
</dbReference>
<dbReference type="Gene3D" id="1.25.40.10">
    <property type="entry name" value="Tetratricopeptide repeat domain"/>
    <property type="match status" value="4"/>
</dbReference>
<proteinExistence type="predicted"/>